<evidence type="ECO:0000256" key="1">
    <source>
        <dbReference type="SAM" id="MobiDB-lite"/>
    </source>
</evidence>
<evidence type="ECO:0000313" key="2">
    <source>
        <dbReference type="EMBL" id="KAH9298440.1"/>
    </source>
</evidence>
<feature type="region of interest" description="Disordered" evidence="1">
    <location>
        <begin position="1"/>
        <end position="85"/>
    </location>
</feature>
<gene>
    <name evidence="2" type="ORF">KI387_030122</name>
</gene>
<feature type="compositionally biased region" description="Basic and acidic residues" evidence="1">
    <location>
        <begin position="34"/>
        <end position="77"/>
    </location>
</feature>
<keyword evidence="3" id="KW-1185">Reference proteome</keyword>
<protein>
    <submittedName>
        <fullName evidence="2">Uncharacterized protein</fullName>
    </submittedName>
</protein>
<accession>A0AA38CED6</accession>
<comment type="caution">
    <text evidence="2">The sequence shown here is derived from an EMBL/GenBank/DDBJ whole genome shotgun (WGS) entry which is preliminary data.</text>
</comment>
<feature type="non-terminal residue" evidence="2">
    <location>
        <position position="85"/>
    </location>
</feature>
<evidence type="ECO:0000313" key="3">
    <source>
        <dbReference type="Proteomes" id="UP000824469"/>
    </source>
</evidence>
<proteinExistence type="predicted"/>
<dbReference type="Proteomes" id="UP000824469">
    <property type="component" value="Unassembled WGS sequence"/>
</dbReference>
<dbReference type="EMBL" id="JAHRHJ020000010">
    <property type="protein sequence ID" value="KAH9298440.1"/>
    <property type="molecule type" value="Genomic_DNA"/>
</dbReference>
<sequence>MQCEDTQKGRGAQDMGSEGDGAQMQKAPSLTMEKITKGEEREETKAIETLEEEKLEHSADPVLNAKKEESVGKDHSSTRGPNLTI</sequence>
<organism evidence="2 3">
    <name type="scientific">Taxus chinensis</name>
    <name type="common">Chinese yew</name>
    <name type="synonym">Taxus wallichiana var. chinensis</name>
    <dbReference type="NCBI Taxonomy" id="29808"/>
    <lineage>
        <taxon>Eukaryota</taxon>
        <taxon>Viridiplantae</taxon>
        <taxon>Streptophyta</taxon>
        <taxon>Embryophyta</taxon>
        <taxon>Tracheophyta</taxon>
        <taxon>Spermatophyta</taxon>
        <taxon>Pinopsida</taxon>
        <taxon>Pinidae</taxon>
        <taxon>Conifers II</taxon>
        <taxon>Cupressales</taxon>
        <taxon>Taxaceae</taxon>
        <taxon>Taxus</taxon>
    </lineage>
</organism>
<reference evidence="2 3" key="1">
    <citation type="journal article" date="2021" name="Nat. Plants">
        <title>The Taxus genome provides insights into paclitaxel biosynthesis.</title>
        <authorList>
            <person name="Xiong X."/>
            <person name="Gou J."/>
            <person name="Liao Q."/>
            <person name="Li Y."/>
            <person name="Zhou Q."/>
            <person name="Bi G."/>
            <person name="Li C."/>
            <person name="Du R."/>
            <person name="Wang X."/>
            <person name="Sun T."/>
            <person name="Guo L."/>
            <person name="Liang H."/>
            <person name="Lu P."/>
            <person name="Wu Y."/>
            <person name="Zhang Z."/>
            <person name="Ro D.K."/>
            <person name="Shang Y."/>
            <person name="Huang S."/>
            <person name="Yan J."/>
        </authorList>
    </citation>
    <scope>NUCLEOTIDE SEQUENCE [LARGE SCALE GENOMIC DNA]</scope>
    <source>
        <strain evidence="2">Ta-2019</strain>
    </source>
</reference>
<dbReference type="AlphaFoldDB" id="A0AA38CED6"/>
<name>A0AA38CED6_TAXCH</name>